<dbReference type="EMBL" id="SKBM01000023">
    <property type="protein sequence ID" value="TCZ56265.1"/>
    <property type="molecule type" value="Genomic_DNA"/>
</dbReference>
<dbReference type="InterPro" id="IPR045767">
    <property type="entry name" value="DUF6134"/>
</dbReference>
<dbReference type="Pfam" id="PF19630">
    <property type="entry name" value="DUF6134"/>
    <property type="match status" value="1"/>
</dbReference>
<name>A0A4R4D909_9PROT</name>
<evidence type="ECO:0008006" key="3">
    <source>
        <dbReference type="Google" id="ProtNLM"/>
    </source>
</evidence>
<gene>
    <name evidence="1" type="ORF">EXY23_19990</name>
</gene>
<sequence>MLSAPLLLIPGGTRARPAELRFRVVRNGSVIGTHRVAFAEAGEVLTARTEVDITVKVLGITAFRYAHRFEEVWARDRLRSATSRRDRNGTVTELRARAQEGAVLVEGSAGRFHLPAEAAPLSWWDSRRFTRPLFDNDTGTPLQLRWTRRALPGGGSLWQASGGEESEGTYAADGTWTGWKTRAEDGSTVLYEPA</sequence>
<evidence type="ECO:0000313" key="1">
    <source>
        <dbReference type="EMBL" id="TCZ56265.1"/>
    </source>
</evidence>
<keyword evidence="2" id="KW-1185">Reference proteome</keyword>
<dbReference type="RefSeq" id="WP_132293653.1">
    <property type="nucleotide sequence ID" value="NZ_SKBM01000023.1"/>
</dbReference>
<dbReference type="Proteomes" id="UP000295023">
    <property type="component" value="Unassembled WGS sequence"/>
</dbReference>
<proteinExistence type="predicted"/>
<comment type="caution">
    <text evidence="1">The sequence shown here is derived from an EMBL/GenBank/DDBJ whole genome shotgun (WGS) entry which is preliminary data.</text>
</comment>
<evidence type="ECO:0000313" key="2">
    <source>
        <dbReference type="Proteomes" id="UP000295023"/>
    </source>
</evidence>
<reference evidence="1 2" key="1">
    <citation type="submission" date="2019-03" db="EMBL/GenBank/DDBJ databases">
        <title>Paracraurococcus aquatilis NE82 genome sequence.</title>
        <authorList>
            <person name="Zhao Y."/>
            <person name="Du Z."/>
        </authorList>
    </citation>
    <scope>NUCLEOTIDE SEQUENCE [LARGE SCALE GENOMIC DNA]</scope>
    <source>
        <strain evidence="1 2">NE82</strain>
    </source>
</reference>
<dbReference type="OrthoDB" id="6086999at2"/>
<accession>A0A4R4D909</accession>
<protein>
    <recommendedName>
        <fullName evidence="3">DUF3108 domain-containing protein</fullName>
    </recommendedName>
</protein>
<organism evidence="1 2">
    <name type="scientific">Roseicella aquatilis</name>
    <dbReference type="NCBI Taxonomy" id="2527868"/>
    <lineage>
        <taxon>Bacteria</taxon>
        <taxon>Pseudomonadati</taxon>
        <taxon>Pseudomonadota</taxon>
        <taxon>Alphaproteobacteria</taxon>
        <taxon>Acetobacterales</taxon>
        <taxon>Roseomonadaceae</taxon>
        <taxon>Roseicella</taxon>
    </lineage>
</organism>
<dbReference type="AlphaFoldDB" id="A0A4R4D909"/>